<accession>A0A194AL43</accession>
<reference evidence="1" key="1">
    <citation type="submission" date="2016-03" db="EMBL/GenBank/DDBJ databases">
        <authorList>
            <person name="Ploux O."/>
        </authorList>
    </citation>
    <scope>NUCLEOTIDE SEQUENCE</scope>
    <source>
        <tissue evidence="1">Mantle</tissue>
    </source>
</reference>
<dbReference type="EMBL" id="GELH01001052">
    <property type="protein sequence ID" value="JAS03220.1"/>
    <property type="molecule type" value="Transcribed_RNA"/>
</dbReference>
<proteinExistence type="predicted"/>
<name>A0A194AL43_PINFU</name>
<organism evidence="1">
    <name type="scientific">Pinctada fucata</name>
    <name type="common">Akoya pearl oyster</name>
    <name type="synonym">Pinctada imbricata fucata</name>
    <dbReference type="NCBI Taxonomy" id="50426"/>
    <lineage>
        <taxon>Eukaryota</taxon>
        <taxon>Metazoa</taxon>
        <taxon>Spiralia</taxon>
        <taxon>Lophotrochozoa</taxon>
        <taxon>Mollusca</taxon>
        <taxon>Bivalvia</taxon>
        <taxon>Autobranchia</taxon>
        <taxon>Pteriomorphia</taxon>
        <taxon>Pterioida</taxon>
        <taxon>Pterioidea</taxon>
        <taxon>Pteriidae</taxon>
        <taxon>Pinctada</taxon>
    </lineage>
</organism>
<evidence type="ECO:0000313" key="1">
    <source>
        <dbReference type="EMBL" id="JAS03220.1"/>
    </source>
</evidence>
<dbReference type="AlphaFoldDB" id="A0A194AL43"/>
<sequence>MPRKVTREDRMNLLGGPIEFLIRMEKAGIVPDNMCMVHLLDFIPLTHVVESSLLILGADTDTKNRFVFYHAIVDRILKRKDNAAAKEILRVIKHYGMIPLDVVLLNRLCEVIDNESDVFQHLNYMQMTGMRPDVITFQELFSLPWSLYDFAYRKKLLMEMSWLNICPNERILTKLKSINQAISTDLLEQENGMIKAGCDDKPYISREEFEDFMTFFNEWLAMYNLQS</sequence>
<dbReference type="EMBL" id="GELH01001051">
    <property type="protein sequence ID" value="JAS03221.1"/>
    <property type="molecule type" value="Transcribed_RNA"/>
</dbReference>
<protein>
    <submittedName>
        <fullName evidence="1">Uncharacterized protein</fullName>
    </submittedName>
</protein>